<dbReference type="OrthoDB" id="6119954at2759"/>
<dbReference type="SUPFAM" id="SSF55031">
    <property type="entry name" value="Bacterial exopeptidase dimerisation domain"/>
    <property type="match status" value="1"/>
</dbReference>
<evidence type="ECO:0000259" key="3">
    <source>
        <dbReference type="Pfam" id="PF07687"/>
    </source>
</evidence>
<dbReference type="PIRSF" id="PIRSF037226">
    <property type="entry name" value="Amidohydrolase_ACY1L2_prd"/>
    <property type="match status" value="1"/>
</dbReference>
<dbReference type="InterPro" id="IPR017144">
    <property type="entry name" value="Xaa-Arg_dipeptidase"/>
</dbReference>
<evidence type="ECO:0000256" key="1">
    <source>
        <dbReference type="ARBA" id="ARBA00006247"/>
    </source>
</evidence>
<dbReference type="InterPro" id="IPR002933">
    <property type="entry name" value="Peptidase_M20"/>
</dbReference>
<dbReference type="AlphaFoldDB" id="A0A8H7PHK7"/>
<evidence type="ECO:0000313" key="5">
    <source>
        <dbReference type="Proteomes" id="UP000654370"/>
    </source>
</evidence>
<dbReference type="InterPro" id="IPR017439">
    <property type="entry name" value="Amidohydrolase"/>
</dbReference>
<keyword evidence="5" id="KW-1185">Reference proteome</keyword>
<dbReference type="Pfam" id="PF07687">
    <property type="entry name" value="M20_dimer"/>
    <property type="match status" value="1"/>
</dbReference>
<feature type="domain" description="Peptidase M20 dimerisation" evidence="3">
    <location>
        <begin position="183"/>
        <end position="277"/>
    </location>
</feature>
<dbReference type="Proteomes" id="UP000654370">
    <property type="component" value="Unassembled WGS sequence"/>
</dbReference>
<protein>
    <recommendedName>
        <fullName evidence="2">Peptidase M20 domain-containing protein 2</fullName>
    </recommendedName>
</protein>
<dbReference type="Pfam" id="PF01546">
    <property type="entry name" value="Peptidase_M20"/>
    <property type="match status" value="1"/>
</dbReference>
<reference evidence="4" key="1">
    <citation type="submission" date="2020-12" db="EMBL/GenBank/DDBJ databases">
        <title>Metabolic potential, ecology and presence of endohyphal bacteria is reflected in genomic diversity of Mucoromycotina.</title>
        <authorList>
            <person name="Muszewska A."/>
            <person name="Okrasinska A."/>
            <person name="Steczkiewicz K."/>
            <person name="Drgas O."/>
            <person name="Orlowska M."/>
            <person name="Perlinska-Lenart U."/>
            <person name="Aleksandrzak-Piekarczyk T."/>
            <person name="Szatraj K."/>
            <person name="Zielenkiewicz U."/>
            <person name="Pilsyk S."/>
            <person name="Malc E."/>
            <person name="Mieczkowski P."/>
            <person name="Kruszewska J.S."/>
            <person name="Biernat P."/>
            <person name="Pawlowska J."/>
        </authorList>
    </citation>
    <scope>NUCLEOTIDE SEQUENCE</scope>
    <source>
        <strain evidence="4">WA0000067209</strain>
    </source>
</reference>
<organism evidence="4 5">
    <name type="scientific">Mortierella isabellina</name>
    <name type="common">Filamentous fungus</name>
    <name type="synonym">Umbelopsis isabellina</name>
    <dbReference type="NCBI Taxonomy" id="91625"/>
    <lineage>
        <taxon>Eukaryota</taxon>
        <taxon>Fungi</taxon>
        <taxon>Fungi incertae sedis</taxon>
        <taxon>Mucoromycota</taxon>
        <taxon>Mucoromycotina</taxon>
        <taxon>Umbelopsidomycetes</taxon>
        <taxon>Umbelopsidales</taxon>
        <taxon>Umbelopsidaceae</taxon>
        <taxon>Umbelopsis</taxon>
    </lineage>
</organism>
<dbReference type="InterPro" id="IPR036264">
    <property type="entry name" value="Bact_exopeptidase_dim_dom"/>
</dbReference>
<comment type="similarity">
    <text evidence="1 2">Belongs to the peptidase M20A family.</text>
</comment>
<dbReference type="PANTHER" id="PTHR30575:SF0">
    <property type="entry name" value="XAA-ARG DIPEPTIDASE"/>
    <property type="match status" value="1"/>
</dbReference>
<gene>
    <name evidence="4" type="ORF">INT43_005169</name>
</gene>
<dbReference type="Gene3D" id="3.40.630.10">
    <property type="entry name" value="Zn peptidases"/>
    <property type="match status" value="1"/>
</dbReference>
<dbReference type="PANTHER" id="PTHR30575">
    <property type="entry name" value="PEPTIDASE M20"/>
    <property type="match status" value="1"/>
</dbReference>
<proteinExistence type="inferred from homology"/>
<accession>A0A8H7PHK7</accession>
<dbReference type="InterPro" id="IPR011650">
    <property type="entry name" value="Peptidase_M20_dimer"/>
</dbReference>
<dbReference type="FunFam" id="3.30.70.360:FF:000004">
    <property type="entry name" value="Peptidase M20 domain-containing protein 2"/>
    <property type="match status" value="1"/>
</dbReference>
<dbReference type="NCBIfam" id="TIGR01891">
    <property type="entry name" value="amidohydrolases"/>
    <property type="match status" value="1"/>
</dbReference>
<evidence type="ECO:0000256" key="2">
    <source>
        <dbReference type="PIRNR" id="PIRNR037226"/>
    </source>
</evidence>
<dbReference type="EMBL" id="JAEPQZ010000014">
    <property type="protein sequence ID" value="KAG2173749.1"/>
    <property type="molecule type" value="Genomic_DNA"/>
</dbReference>
<dbReference type="GO" id="GO:0016805">
    <property type="term" value="F:dipeptidase activity"/>
    <property type="evidence" value="ECO:0007669"/>
    <property type="project" value="InterPro"/>
</dbReference>
<name>A0A8H7PHK7_MORIS</name>
<dbReference type="InterPro" id="IPR052030">
    <property type="entry name" value="Peptidase_M20/M20A_hydrolases"/>
</dbReference>
<dbReference type="CDD" id="cd05672">
    <property type="entry name" value="M20_ACY1L2-like"/>
    <property type="match status" value="1"/>
</dbReference>
<dbReference type="SUPFAM" id="SSF53187">
    <property type="entry name" value="Zn-dependent exopeptidases"/>
    <property type="match status" value="1"/>
</dbReference>
<dbReference type="Gene3D" id="3.30.70.360">
    <property type="match status" value="1"/>
</dbReference>
<comment type="caution">
    <text evidence="4">The sequence shown here is derived from an EMBL/GenBank/DDBJ whole genome shotgun (WGS) entry which is preliminary data.</text>
</comment>
<sequence length="406" mass="43701">MVANNQTQVRVSKGIDDTRSELREMAKQIHKHPEPGMEEKFAHDYLTKFLEEKGFQIEKGVADIATAFVATYDTGRPGPRIGICSEFDALPLSKKVVKHACGHNLIATVGVATALGLKTALSDSEYKAGGQIVLFGTPAEEDFGGKNYMLAKGVFKAVDICMMAHPNAGDKDFSRGPMIARSSVKVEYFGKAAHAGMNPWGGINALDAIVLAYNGISTLRQQMVPTDRVHGIITHGGSAPNIIPDHTAGSFSCRSVNRDGLEKLGAHVDKIFRSAAEATGCKAELSWDESPYLDVKNNKVLMDLYAKAMTEAGYSDRNPGVKNPDPLTSSTDFGSVSYSMPAIHPMFGINTASTPHTADFVDAAAQDVAFDNALVTAKSLATAGLTVLEDKEVYNNIVKEFQQLKK</sequence>
<evidence type="ECO:0000313" key="4">
    <source>
        <dbReference type="EMBL" id="KAG2173749.1"/>
    </source>
</evidence>